<protein>
    <submittedName>
        <fullName evidence="2">ATP-dependent protease</fullName>
    </submittedName>
</protein>
<organism evidence="2 3">
    <name type="scientific">Gordonia iterans</name>
    <dbReference type="NCBI Taxonomy" id="1004901"/>
    <lineage>
        <taxon>Bacteria</taxon>
        <taxon>Bacillati</taxon>
        <taxon>Actinomycetota</taxon>
        <taxon>Actinomycetes</taxon>
        <taxon>Mycobacteriales</taxon>
        <taxon>Gordoniaceae</taxon>
        <taxon>Gordonia</taxon>
    </lineage>
</organism>
<dbReference type="Proteomes" id="UP000239814">
    <property type="component" value="Chromosome"/>
</dbReference>
<keyword evidence="2" id="KW-0378">Hydrolase</keyword>
<dbReference type="InterPro" id="IPR046336">
    <property type="entry name" value="Lon_prtase_N_sf"/>
</dbReference>
<keyword evidence="3" id="KW-1185">Reference proteome</keyword>
<dbReference type="GO" id="GO:0006508">
    <property type="term" value="P:proteolysis"/>
    <property type="evidence" value="ECO:0007669"/>
    <property type="project" value="UniProtKB-KW"/>
</dbReference>
<evidence type="ECO:0000259" key="1">
    <source>
        <dbReference type="PROSITE" id="PS51787"/>
    </source>
</evidence>
<reference evidence="2 3" key="1">
    <citation type="submission" date="2018-03" db="EMBL/GenBank/DDBJ databases">
        <title>Characteristics and genome of n-alkane degrading marine bacteria Gordonia iterans isolated from crude oil contaminated in Tae-an, South Korea.</title>
        <authorList>
            <person name="Lee S.-S."/>
            <person name="Kim H."/>
        </authorList>
    </citation>
    <scope>NUCLEOTIDE SEQUENCE [LARGE SCALE GENOMIC DNA]</scope>
    <source>
        <strain evidence="2 3">Co17</strain>
    </source>
</reference>
<feature type="domain" description="Lon N-terminal" evidence="1">
    <location>
        <begin position="1"/>
        <end position="200"/>
    </location>
</feature>
<keyword evidence="2" id="KW-0645">Protease</keyword>
<dbReference type="InterPro" id="IPR015947">
    <property type="entry name" value="PUA-like_sf"/>
</dbReference>
<evidence type="ECO:0000313" key="3">
    <source>
        <dbReference type="Proteomes" id="UP000239814"/>
    </source>
</evidence>
<dbReference type="SUPFAM" id="SSF88697">
    <property type="entry name" value="PUA domain-like"/>
    <property type="match status" value="1"/>
</dbReference>
<evidence type="ECO:0000313" key="2">
    <source>
        <dbReference type="EMBL" id="AVM01285.1"/>
    </source>
</evidence>
<dbReference type="RefSeq" id="WP_105942994.1">
    <property type="nucleotide sequence ID" value="NZ_CP027433.1"/>
</dbReference>
<dbReference type="SMART" id="SM00464">
    <property type="entry name" value="LON"/>
    <property type="match status" value="1"/>
</dbReference>
<proteinExistence type="predicted"/>
<dbReference type="PROSITE" id="PS51787">
    <property type="entry name" value="LON_N"/>
    <property type="match status" value="1"/>
</dbReference>
<sequence>MTVLPMFPLEHPLLPGEPLTLNVFEPRYRSLVADVLAGDGRFGVVLISRGSEVGGGDERCDVGTVAQLIGHRVRVNDQIQLACRGTDRLRVTAWLEDSPYPRADVELWPDDPIGRDEWALARIPFTSVLVEAQALYDEVSARSGRPPVTLGAPDDLPPTEYTFRTAATLPLGAADRYAILSAHGARERLDAMIRAVDDVLPILRDRLDR</sequence>
<dbReference type="Gene3D" id="2.30.130.40">
    <property type="entry name" value="LON domain-like"/>
    <property type="match status" value="1"/>
</dbReference>
<dbReference type="AlphaFoldDB" id="A0A2S0KHX3"/>
<dbReference type="InterPro" id="IPR003111">
    <property type="entry name" value="Lon_prtase_N"/>
</dbReference>
<dbReference type="KEGG" id="git:C6V83_14580"/>
<name>A0A2S0KHX3_9ACTN</name>
<dbReference type="Pfam" id="PF02190">
    <property type="entry name" value="LON_substr_bdg"/>
    <property type="match status" value="1"/>
</dbReference>
<gene>
    <name evidence="2" type="ORF">C6V83_14580</name>
</gene>
<accession>A0A2S0KHX3</accession>
<dbReference type="EMBL" id="CP027433">
    <property type="protein sequence ID" value="AVM01285.1"/>
    <property type="molecule type" value="Genomic_DNA"/>
</dbReference>
<dbReference type="OrthoDB" id="25394at2"/>
<dbReference type="PANTHER" id="PTHR46732">
    <property type="entry name" value="ATP-DEPENDENT PROTEASE LA (LON) DOMAIN PROTEIN"/>
    <property type="match status" value="1"/>
</dbReference>
<dbReference type="GO" id="GO:0008233">
    <property type="term" value="F:peptidase activity"/>
    <property type="evidence" value="ECO:0007669"/>
    <property type="project" value="UniProtKB-KW"/>
</dbReference>
<dbReference type="PANTHER" id="PTHR46732:SF8">
    <property type="entry name" value="ATP-DEPENDENT PROTEASE LA (LON) DOMAIN PROTEIN"/>
    <property type="match status" value="1"/>
</dbReference>